<dbReference type="GO" id="GO:0046872">
    <property type="term" value="F:metal ion binding"/>
    <property type="evidence" value="ECO:0007669"/>
    <property type="project" value="UniProtKB-KW"/>
</dbReference>
<dbReference type="PRINTS" id="PR00377">
    <property type="entry name" value="IMPHPHTASES"/>
</dbReference>
<dbReference type="SUPFAM" id="SSF56655">
    <property type="entry name" value="Carbohydrate phosphatase"/>
    <property type="match status" value="1"/>
</dbReference>
<dbReference type="Gene3D" id="3.30.540.10">
    <property type="entry name" value="Fructose-1,6-Bisphosphatase, subunit A, domain 1"/>
    <property type="match status" value="1"/>
</dbReference>
<evidence type="ECO:0000313" key="10">
    <source>
        <dbReference type="Proteomes" id="UP000033054"/>
    </source>
</evidence>
<dbReference type="RefSeq" id="WP_046574128.1">
    <property type="nucleotide sequence ID" value="NZ_CP010429.1"/>
</dbReference>
<evidence type="ECO:0000256" key="5">
    <source>
        <dbReference type="ARBA" id="ARBA00022801"/>
    </source>
</evidence>
<evidence type="ECO:0000256" key="6">
    <source>
        <dbReference type="ARBA" id="ARBA00022842"/>
    </source>
</evidence>
<dbReference type="PATRIC" id="fig|1379870.5.peg.2761"/>
<gene>
    <name evidence="9" type="ORF">SD10_12715</name>
</gene>
<dbReference type="OrthoDB" id="9772456at2"/>
<feature type="binding site" evidence="7">
    <location>
        <position position="92"/>
    </location>
    <ligand>
        <name>Mg(2+)</name>
        <dbReference type="ChEBI" id="CHEBI:18420"/>
        <label>1</label>
        <note>catalytic</note>
    </ligand>
</feature>
<dbReference type="EMBL" id="CP010429">
    <property type="protein sequence ID" value="AKD55632.1"/>
    <property type="molecule type" value="Genomic_DNA"/>
</dbReference>
<dbReference type="GO" id="GO:0008934">
    <property type="term" value="F:inositol monophosphate 1-phosphatase activity"/>
    <property type="evidence" value="ECO:0007669"/>
    <property type="project" value="InterPro"/>
</dbReference>
<dbReference type="InterPro" id="IPR000760">
    <property type="entry name" value="Inositol_monophosphatase-like"/>
</dbReference>
<dbReference type="PROSITE" id="PS00630">
    <property type="entry name" value="IMP_2"/>
    <property type="match status" value="1"/>
</dbReference>
<dbReference type="HOGENOM" id="CLU_044118_0_4_10"/>
<dbReference type="GO" id="GO:0046854">
    <property type="term" value="P:phosphatidylinositol phosphate biosynthetic process"/>
    <property type="evidence" value="ECO:0007669"/>
    <property type="project" value="InterPro"/>
</dbReference>
<dbReference type="PROSITE" id="PS00629">
    <property type="entry name" value="IMP_1"/>
    <property type="match status" value="1"/>
</dbReference>
<dbReference type="PANTHER" id="PTHR20854">
    <property type="entry name" value="INOSITOL MONOPHOSPHATASE"/>
    <property type="match status" value="1"/>
</dbReference>
<dbReference type="InterPro" id="IPR020550">
    <property type="entry name" value="Inositol_monophosphatase_CS"/>
</dbReference>
<evidence type="ECO:0000256" key="2">
    <source>
        <dbReference type="ARBA" id="ARBA00001946"/>
    </source>
</evidence>
<dbReference type="InterPro" id="IPR033942">
    <property type="entry name" value="IMPase"/>
</dbReference>
<evidence type="ECO:0000256" key="1">
    <source>
        <dbReference type="ARBA" id="ARBA00001033"/>
    </source>
</evidence>
<dbReference type="InterPro" id="IPR020583">
    <property type="entry name" value="Inositol_monoP_metal-BS"/>
</dbReference>
<name>A0A0E3V766_9BACT</name>
<keyword evidence="6 7" id="KW-0460">Magnesium</keyword>
<proteinExistence type="inferred from homology"/>
<evidence type="ECO:0000256" key="8">
    <source>
        <dbReference type="RuleBase" id="RU364068"/>
    </source>
</evidence>
<dbReference type="Pfam" id="PF00459">
    <property type="entry name" value="Inositol_P"/>
    <property type="match status" value="1"/>
</dbReference>
<comment type="catalytic activity">
    <reaction evidence="1 8">
        <text>a myo-inositol phosphate + H2O = myo-inositol + phosphate</text>
        <dbReference type="Rhea" id="RHEA:24056"/>
        <dbReference type="ChEBI" id="CHEBI:15377"/>
        <dbReference type="ChEBI" id="CHEBI:17268"/>
        <dbReference type="ChEBI" id="CHEBI:43474"/>
        <dbReference type="ChEBI" id="CHEBI:84139"/>
        <dbReference type="EC" id="3.1.3.25"/>
    </reaction>
</comment>
<feature type="binding site" evidence="7">
    <location>
        <position position="217"/>
    </location>
    <ligand>
        <name>Mg(2+)</name>
        <dbReference type="ChEBI" id="CHEBI:18420"/>
        <label>1</label>
        <note>catalytic</note>
    </ligand>
</feature>
<dbReference type="Proteomes" id="UP000033054">
    <property type="component" value="Chromosome"/>
</dbReference>
<feature type="binding site" evidence="7">
    <location>
        <position position="89"/>
    </location>
    <ligand>
        <name>Mg(2+)</name>
        <dbReference type="ChEBI" id="CHEBI:18420"/>
        <label>1</label>
        <note>catalytic</note>
    </ligand>
</feature>
<keyword evidence="10" id="KW-1185">Reference proteome</keyword>
<dbReference type="InterPro" id="IPR022337">
    <property type="entry name" value="Inositol_monophosphatase_SuhB"/>
</dbReference>
<keyword evidence="5 8" id="KW-0378">Hydrolase</keyword>
<comment type="similarity">
    <text evidence="3 8">Belongs to the inositol monophosphatase superfamily.</text>
</comment>
<organism evidence="9 10">
    <name type="scientific">Spirosoma radiotolerans</name>
    <dbReference type="NCBI Taxonomy" id="1379870"/>
    <lineage>
        <taxon>Bacteria</taxon>
        <taxon>Pseudomonadati</taxon>
        <taxon>Bacteroidota</taxon>
        <taxon>Cytophagia</taxon>
        <taxon>Cytophagales</taxon>
        <taxon>Cytophagaceae</taxon>
        <taxon>Spirosoma</taxon>
    </lineage>
</organism>
<dbReference type="GO" id="GO:0006020">
    <property type="term" value="P:inositol metabolic process"/>
    <property type="evidence" value="ECO:0007669"/>
    <property type="project" value="TreeGrafter"/>
</dbReference>
<evidence type="ECO:0000313" key="9">
    <source>
        <dbReference type="EMBL" id="AKD55632.1"/>
    </source>
</evidence>
<dbReference type="GO" id="GO:0007165">
    <property type="term" value="P:signal transduction"/>
    <property type="evidence" value="ECO:0007669"/>
    <property type="project" value="TreeGrafter"/>
</dbReference>
<dbReference type="STRING" id="1379870.SD10_12715"/>
<protein>
    <recommendedName>
        <fullName evidence="8">Inositol-1-monophosphatase</fullName>
        <ecNumber evidence="8">3.1.3.25</ecNumber>
    </recommendedName>
</protein>
<comment type="cofactor">
    <cofactor evidence="2 7 8">
        <name>Mg(2+)</name>
        <dbReference type="ChEBI" id="CHEBI:18420"/>
    </cofactor>
</comment>
<dbReference type="FunFam" id="3.30.540.10:FF:000003">
    <property type="entry name" value="Inositol-1-monophosphatase"/>
    <property type="match status" value="1"/>
</dbReference>
<feature type="binding site" evidence="7">
    <location>
        <position position="71"/>
    </location>
    <ligand>
        <name>Mg(2+)</name>
        <dbReference type="ChEBI" id="CHEBI:18420"/>
        <label>1</label>
        <note>catalytic</note>
    </ligand>
</feature>
<dbReference type="CDD" id="cd01639">
    <property type="entry name" value="IMPase"/>
    <property type="match status" value="1"/>
</dbReference>
<reference evidence="9 10" key="1">
    <citation type="journal article" date="2014" name="Curr. Microbiol.">
        <title>Spirosoma radiotolerans sp. nov., a gamma-radiation-resistant bacterium isolated from gamma ray-irradiated soil.</title>
        <authorList>
            <person name="Lee J.J."/>
            <person name="Srinivasan S."/>
            <person name="Lim S."/>
            <person name="Joe M."/>
            <person name="Im S."/>
            <person name="Bae S.I."/>
            <person name="Park K.R."/>
            <person name="Han J.H."/>
            <person name="Park S.H."/>
            <person name="Joo B.M."/>
            <person name="Park S.J."/>
            <person name="Kim M.K."/>
        </authorList>
    </citation>
    <scope>NUCLEOTIDE SEQUENCE [LARGE SCALE GENOMIC DNA]</scope>
    <source>
        <strain evidence="9 10">DG5A</strain>
    </source>
</reference>
<evidence type="ECO:0000256" key="4">
    <source>
        <dbReference type="ARBA" id="ARBA00022723"/>
    </source>
</evidence>
<dbReference type="EC" id="3.1.3.25" evidence="8"/>
<dbReference type="Gene3D" id="3.40.190.80">
    <property type="match status" value="1"/>
</dbReference>
<accession>A0A0E3V766</accession>
<dbReference type="PANTHER" id="PTHR20854:SF4">
    <property type="entry name" value="INOSITOL-1-MONOPHOSPHATASE-RELATED"/>
    <property type="match status" value="1"/>
</dbReference>
<feature type="binding site" evidence="7">
    <location>
        <position position="91"/>
    </location>
    <ligand>
        <name>Mg(2+)</name>
        <dbReference type="ChEBI" id="CHEBI:18420"/>
        <label>1</label>
        <note>catalytic</note>
    </ligand>
</feature>
<dbReference type="FunFam" id="3.40.190.80:FF:000002">
    <property type="entry name" value="Inositol-1-monophosphatase"/>
    <property type="match status" value="1"/>
</dbReference>
<dbReference type="AlphaFoldDB" id="A0A0E3V766"/>
<evidence type="ECO:0000256" key="7">
    <source>
        <dbReference type="PIRSR" id="PIRSR600760-2"/>
    </source>
</evidence>
<evidence type="ECO:0000256" key="3">
    <source>
        <dbReference type="ARBA" id="ARBA00009759"/>
    </source>
</evidence>
<dbReference type="PRINTS" id="PR01959">
    <property type="entry name" value="SBIMPHPHTASE"/>
</dbReference>
<dbReference type="KEGG" id="srd:SD10_12715"/>
<keyword evidence="4 7" id="KW-0479">Metal-binding</keyword>
<sequence>MALDLAAITQEICTIATDAGAFLLQERSRFQREAIEYKGLNNLVSYVDKETEKQLVEKLRQLLPEAGFITEEGTTGQEADQSALNWIIDPLDGTANFIHDLPVFSVSIGLAQGKTPIAGVIYDPNRNECFSAWQGGGAFCNGRPISVSPATQLGESLIATGFPYYAFDKMQAYLRILESLMQQTHGLRRMGSAAIDLAYVAAGRFEAFYEYNLNSWDMAAGVLLVREAGGVVSDFEGGDDFLFRGDVVAACGIHPELMKVMREFWR</sequence>